<dbReference type="Proteomes" id="UP000494106">
    <property type="component" value="Unassembled WGS sequence"/>
</dbReference>
<evidence type="ECO:0000313" key="7">
    <source>
        <dbReference type="Proteomes" id="UP000494256"/>
    </source>
</evidence>
<dbReference type="InterPro" id="IPR009071">
    <property type="entry name" value="HMG_box_dom"/>
</dbReference>
<dbReference type="Pfam" id="PF00505">
    <property type="entry name" value="HMG_box"/>
    <property type="match status" value="1"/>
</dbReference>
<dbReference type="EMBL" id="CADEBC010000591">
    <property type="protein sequence ID" value="CAB3257514.1"/>
    <property type="molecule type" value="Genomic_DNA"/>
</dbReference>
<feature type="region of interest" description="Disordered" evidence="2">
    <location>
        <begin position="1"/>
        <end position="110"/>
    </location>
</feature>
<proteinExistence type="predicted"/>
<protein>
    <recommendedName>
        <fullName evidence="3">HMG box domain-containing protein</fullName>
    </recommendedName>
</protein>
<dbReference type="SMART" id="SM00398">
    <property type="entry name" value="HMG"/>
    <property type="match status" value="1"/>
</dbReference>
<feature type="compositionally biased region" description="Low complexity" evidence="2">
    <location>
        <begin position="88"/>
        <end position="100"/>
    </location>
</feature>
<dbReference type="PROSITE" id="PS50118">
    <property type="entry name" value="HMG_BOX_2"/>
    <property type="match status" value="1"/>
</dbReference>
<feature type="compositionally biased region" description="Polar residues" evidence="2">
    <location>
        <begin position="200"/>
        <end position="215"/>
    </location>
</feature>
<dbReference type="GO" id="GO:0003677">
    <property type="term" value="F:DNA binding"/>
    <property type="evidence" value="ECO:0007669"/>
    <property type="project" value="UniProtKB-UniRule"/>
</dbReference>
<feature type="compositionally biased region" description="Pro residues" evidence="2">
    <location>
        <begin position="226"/>
        <end position="242"/>
    </location>
</feature>
<sequence>MQEDLEVTGISRSGRVRKKSSKLMDFESPDDIETRFRRQTPVKSYTGFRPEESQEFPPQESTTPRPVDDAGTASGSESDYYENTGENADSMESDSSASDEGSTRTPANSLYMMEKSSKKKLIVKDGRVVGRAKAQRKDKGKTRITAYMMWAKEARNELLRKHPDMDFSAISKRLGEMWSNVNYNERYLWKRKAKRFAMQKEQSNQATANKIIISNPSRPLTTTGPGRPPANRPPVKPVPTTPPQQALVPVASAAAGTAAGAGGMYRVTGCGAVEVAAHLRLLGESLAIIGERLKEHEGQIAVSGSVSVLLDTLLCSLAPLLSVSRAIPAIAPPQRLLQDTLHNIAYIMPGL</sequence>
<accession>A0A8S1BEK2</accession>
<dbReference type="PANTHER" id="PTHR46584:SF1">
    <property type="entry name" value="HMG DOMAIN-CONTAINING PROTEIN 4"/>
    <property type="match status" value="1"/>
</dbReference>
<keyword evidence="1" id="KW-0539">Nucleus</keyword>
<dbReference type="EMBL" id="CADEBD010000293">
    <property type="protein sequence ID" value="CAB3233780.1"/>
    <property type="molecule type" value="Genomic_DNA"/>
</dbReference>
<evidence type="ECO:0000313" key="6">
    <source>
        <dbReference type="Proteomes" id="UP000494106"/>
    </source>
</evidence>
<keyword evidence="6" id="KW-1185">Reference proteome</keyword>
<comment type="caution">
    <text evidence="5">The sequence shown here is derived from an EMBL/GenBank/DDBJ whole genome shotgun (WGS) entry which is preliminary data.</text>
</comment>
<dbReference type="Proteomes" id="UP000494256">
    <property type="component" value="Unassembled WGS sequence"/>
</dbReference>
<dbReference type="GO" id="GO:0005634">
    <property type="term" value="C:nucleus"/>
    <property type="evidence" value="ECO:0007669"/>
    <property type="project" value="UniProtKB-UniRule"/>
</dbReference>
<dbReference type="OrthoDB" id="4777606at2759"/>
<keyword evidence="1" id="KW-0238">DNA-binding</keyword>
<dbReference type="InterPro" id="IPR036910">
    <property type="entry name" value="HMG_box_dom_sf"/>
</dbReference>
<reference evidence="6 7" key="1">
    <citation type="submission" date="2020-04" db="EMBL/GenBank/DDBJ databases">
        <authorList>
            <person name="Wallbank WR R."/>
            <person name="Pardo Diaz C."/>
            <person name="Kozak K."/>
            <person name="Martin S."/>
            <person name="Jiggins C."/>
            <person name="Moest M."/>
            <person name="Warren A I."/>
            <person name="Byers J.R.P. K."/>
            <person name="Montejo-Kovacevich G."/>
            <person name="Yen C E."/>
        </authorList>
    </citation>
    <scope>NUCLEOTIDE SEQUENCE [LARGE SCALE GENOMIC DNA]</scope>
</reference>
<dbReference type="SUPFAM" id="SSF47095">
    <property type="entry name" value="HMG-box"/>
    <property type="match status" value="1"/>
</dbReference>
<evidence type="ECO:0000313" key="5">
    <source>
        <dbReference type="EMBL" id="CAB3257514.1"/>
    </source>
</evidence>
<organism evidence="5 6">
    <name type="scientific">Arctia plantaginis</name>
    <name type="common">Wood tiger moth</name>
    <name type="synonym">Phalaena plantaginis</name>
    <dbReference type="NCBI Taxonomy" id="874455"/>
    <lineage>
        <taxon>Eukaryota</taxon>
        <taxon>Metazoa</taxon>
        <taxon>Ecdysozoa</taxon>
        <taxon>Arthropoda</taxon>
        <taxon>Hexapoda</taxon>
        <taxon>Insecta</taxon>
        <taxon>Pterygota</taxon>
        <taxon>Neoptera</taxon>
        <taxon>Endopterygota</taxon>
        <taxon>Lepidoptera</taxon>
        <taxon>Glossata</taxon>
        <taxon>Ditrysia</taxon>
        <taxon>Noctuoidea</taxon>
        <taxon>Erebidae</taxon>
        <taxon>Arctiinae</taxon>
        <taxon>Arctia</taxon>
    </lineage>
</organism>
<evidence type="ECO:0000313" key="4">
    <source>
        <dbReference type="EMBL" id="CAB3233780.1"/>
    </source>
</evidence>
<dbReference type="InterPro" id="IPR042477">
    <property type="entry name" value="HMGXB4"/>
</dbReference>
<evidence type="ECO:0000256" key="1">
    <source>
        <dbReference type="PROSITE-ProRule" id="PRU00267"/>
    </source>
</evidence>
<evidence type="ECO:0000259" key="3">
    <source>
        <dbReference type="PROSITE" id="PS50118"/>
    </source>
</evidence>
<feature type="DNA-binding region" description="HMG box" evidence="1">
    <location>
        <begin position="140"/>
        <end position="208"/>
    </location>
</feature>
<dbReference type="AlphaFoldDB" id="A0A8S1BEK2"/>
<gene>
    <name evidence="5" type="ORF">APLA_LOCUS16033</name>
    <name evidence="4" type="ORF">APLA_LOCUS6232</name>
</gene>
<feature type="region of interest" description="Disordered" evidence="2">
    <location>
        <begin position="199"/>
        <end position="244"/>
    </location>
</feature>
<dbReference type="PANTHER" id="PTHR46584">
    <property type="entry name" value="HMG DOMAIN-CONTAINING PROTEIN 4"/>
    <property type="match status" value="1"/>
</dbReference>
<feature type="compositionally biased region" description="Low complexity" evidence="2">
    <location>
        <begin position="216"/>
        <end position="225"/>
    </location>
</feature>
<evidence type="ECO:0000256" key="2">
    <source>
        <dbReference type="SAM" id="MobiDB-lite"/>
    </source>
</evidence>
<name>A0A8S1BEK2_ARCPL</name>
<feature type="domain" description="HMG box" evidence="3">
    <location>
        <begin position="140"/>
        <end position="208"/>
    </location>
</feature>
<dbReference type="Gene3D" id="1.10.30.10">
    <property type="entry name" value="High mobility group box domain"/>
    <property type="match status" value="1"/>
</dbReference>
<dbReference type="CDD" id="cd00084">
    <property type="entry name" value="HMG-box_SF"/>
    <property type="match status" value="1"/>
</dbReference>